<proteinExistence type="predicted"/>
<sequence>DFSDAVKWMFAHPDNLLPLIDAVTEMTLIYVKNQIKHGIDAFQLFETNAGLIPNEFYRHAFLPSVEKIAQAVRDEGIPFIFFPKGIGNGLQILGPQHADFISVDWLTPMDRAREILDDSIGLQGNLDPRLLFADKKVIENELEKYLNFGRKYQNWIFNLGHGFLPGTPFESARFVTDWMKEQQW</sequence>
<evidence type="ECO:0000259" key="1">
    <source>
        <dbReference type="Pfam" id="PF01208"/>
    </source>
</evidence>
<keyword evidence="2" id="KW-0456">Lyase</keyword>
<dbReference type="PANTHER" id="PTHR21091">
    <property type="entry name" value="METHYLTETRAHYDROFOLATE:HOMOCYSTEINE METHYLTRANSFERASE RELATED"/>
    <property type="match status" value="1"/>
</dbReference>
<evidence type="ECO:0000313" key="2">
    <source>
        <dbReference type="EMBL" id="VAW30312.1"/>
    </source>
</evidence>
<gene>
    <name evidence="2" type="ORF">MNBD_BACTEROID07-382</name>
</gene>
<dbReference type="GO" id="GO:0005829">
    <property type="term" value="C:cytosol"/>
    <property type="evidence" value="ECO:0007669"/>
    <property type="project" value="TreeGrafter"/>
</dbReference>
<dbReference type="EMBL" id="UOET01000499">
    <property type="protein sequence ID" value="VAW30312.1"/>
    <property type="molecule type" value="Genomic_DNA"/>
</dbReference>
<accession>A0A3B0UV70</accession>
<organism evidence="2">
    <name type="scientific">hydrothermal vent metagenome</name>
    <dbReference type="NCBI Taxonomy" id="652676"/>
    <lineage>
        <taxon>unclassified sequences</taxon>
        <taxon>metagenomes</taxon>
        <taxon>ecological metagenomes</taxon>
    </lineage>
</organism>
<protein>
    <submittedName>
        <fullName evidence="2">Uroporphyrinogen III decarboxylase</fullName>
        <ecNumber evidence="2">4.1.1.37</ecNumber>
    </submittedName>
</protein>
<dbReference type="SUPFAM" id="SSF51726">
    <property type="entry name" value="UROD/MetE-like"/>
    <property type="match status" value="1"/>
</dbReference>
<feature type="non-terminal residue" evidence="2">
    <location>
        <position position="1"/>
    </location>
</feature>
<dbReference type="Gene3D" id="3.20.20.210">
    <property type="match status" value="1"/>
</dbReference>
<dbReference type="AlphaFoldDB" id="A0A3B0UV70"/>
<reference evidence="2" key="1">
    <citation type="submission" date="2018-06" db="EMBL/GenBank/DDBJ databases">
        <authorList>
            <person name="Zhirakovskaya E."/>
        </authorList>
    </citation>
    <scope>NUCLEOTIDE SEQUENCE</scope>
</reference>
<feature type="domain" description="Uroporphyrinogen decarboxylase (URO-D)" evidence="1">
    <location>
        <begin position="1"/>
        <end position="181"/>
    </location>
</feature>
<dbReference type="PANTHER" id="PTHR21091:SF169">
    <property type="entry name" value="UROPORPHYRINOGEN DECARBOXYLASE"/>
    <property type="match status" value="1"/>
</dbReference>
<dbReference type="GO" id="GO:0006783">
    <property type="term" value="P:heme biosynthetic process"/>
    <property type="evidence" value="ECO:0007669"/>
    <property type="project" value="TreeGrafter"/>
</dbReference>
<dbReference type="Pfam" id="PF01208">
    <property type="entry name" value="URO-D"/>
    <property type="match status" value="1"/>
</dbReference>
<dbReference type="InterPro" id="IPR000257">
    <property type="entry name" value="Uroporphyrinogen_deCOase"/>
</dbReference>
<dbReference type="GO" id="GO:0004853">
    <property type="term" value="F:uroporphyrinogen decarboxylase activity"/>
    <property type="evidence" value="ECO:0007669"/>
    <property type="project" value="UniProtKB-EC"/>
</dbReference>
<dbReference type="InterPro" id="IPR038071">
    <property type="entry name" value="UROD/MetE-like_sf"/>
</dbReference>
<dbReference type="EC" id="4.1.1.37" evidence="2"/>
<name>A0A3B0UV70_9ZZZZ</name>